<dbReference type="EMBL" id="LLKB01000001">
    <property type="protein sequence ID" value="KQC85646.1"/>
    <property type="molecule type" value="Genomic_DNA"/>
</dbReference>
<keyword evidence="4" id="KW-1185">Reference proteome</keyword>
<dbReference type="Pfam" id="PF09413">
    <property type="entry name" value="DUF2007"/>
    <property type="match status" value="1"/>
</dbReference>
<protein>
    <recommendedName>
        <fullName evidence="2">DUF2007 domain-containing protein</fullName>
    </recommendedName>
</protein>
<gene>
    <name evidence="3" type="ORF">APZ18_00035</name>
</gene>
<comment type="caution">
    <text evidence="3">The sequence shown here is derived from an EMBL/GenBank/DDBJ whole genome shotgun (WGS) entry which is preliminary data.</text>
</comment>
<keyword evidence="1" id="KW-0472">Membrane</keyword>
<sequence>MKNIYIASNSVEADSVVNKLSQNGINASCRQKENFSVMAGNTEVEFEIFVDDWEADKAKKLLSKKDYTPSMGFEKRRRMAAILSLVFIAAVFIIVIATSL</sequence>
<feature type="domain" description="DUF2007" evidence="2">
    <location>
        <begin position="1"/>
        <end position="63"/>
    </location>
</feature>
<name>A0AAW3JV80_9FIRM</name>
<proteinExistence type="predicted"/>
<keyword evidence="1" id="KW-0812">Transmembrane</keyword>
<dbReference type="RefSeq" id="WP_055940385.1">
    <property type="nucleotide sequence ID" value="NZ_JAQDCV010000006.1"/>
</dbReference>
<evidence type="ECO:0000259" key="2">
    <source>
        <dbReference type="Pfam" id="PF09413"/>
    </source>
</evidence>
<reference evidence="3 4" key="1">
    <citation type="submission" date="2015-10" db="EMBL/GenBank/DDBJ databases">
        <title>Butyribacter intestini gen. nov., sp. nov., a butyric acid-producing bacterium of the family Lachnospiraceae isolated from the human faeces.</title>
        <authorList>
            <person name="Zou Y."/>
            <person name="Xue W."/>
            <person name="Luo G."/>
            <person name="Lv M."/>
        </authorList>
    </citation>
    <scope>NUCLEOTIDE SEQUENCE [LARGE SCALE GENOMIC DNA]</scope>
    <source>
        <strain evidence="3 4">TF01-11</strain>
    </source>
</reference>
<accession>A0AAW3JV80</accession>
<dbReference type="InterPro" id="IPR018551">
    <property type="entry name" value="DUF2007"/>
</dbReference>
<keyword evidence="1" id="KW-1133">Transmembrane helix</keyword>
<evidence type="ECO:0000256" key="1">
    <source>
        <dbReference type="SAM" id="Phobius"/>
    </source>
</evidence>
<organism evidence="3 4">
    <name type="scientific">Butyribacter intestini</name>
    <dbReference type="NCBI Taxonomy" id="1703332"/>
    <lineage>
        <taxon>Bacteria</taxon>
        <taxon>Bacillati</taxon>
        <taxon>Bacillota</taxon>
        <taxon>Clostridia</taxon>
        <taxon>Lachnospirales</taxon>
        <taxon>Lachnospiraceae</taxon>
        <taxon>Butyribacter</taxon>
    </lineage>
</organism>
<evidence type="ECO:0000313" key="3">
    <source>
        <dbReference type="EMBL" id="KQC85646.1"/>
    </source>
</evidence>
<dbReference type="AlphaFoldDB" id="A0AAW3JV80"/>
<evidence type="ECO:0000313" key="4">
    <source>
        <dbReference type="Proteomes" id="UP000050833"/>
    </source>
</evidence>
<feature type="transmembrane region" description="Helical" evidence="1">
    <location>
        <begin position="79"/>
        <end position="98"/>
    </location>
</feature>
<dbReference type="Proteomes" id="UP000050833">
    <property type="component" value="Unassembled WGS sequence"/>
</dbReference>